<gene>
    <name evidence="1" type="ORF">UX92_C0004G0031</name>
</gene>
<organism evidence="1 2">
    <name type="scientific">Candidatus Amesbacteria bacterium GW2011_GWA1_47_20</name>
    <dbReference type="NCBI Taxonomy" id="1618354"/>
    <lineage>
        <taxon>Bacteria</taxon>
        <taxon>Candidatus Amesiibacteriota</taxon>
    </lineage>
</organism>
<dbReference type="AlphaFoldDB" id="A0A0G1SKZ6"/>
<comment type="caution">
    <text evidence="1">The sequence shown here is derived from an EMBL/GenBank/DDBJ whole genome shotgun (WGS) entry which is preliminary data.</text>
</comment>
<proteinExistence type="predicted"/>
<evidence type="ECO:0000313" key="2">
    <source>
        <dbReference type="Proteomes" id="UP000034565"/>
    </source>
</evidence>
<evidence type="ECO:0000313" key="1">
    <source>
        <dbReference type="EMBL" id="KKU70154.1"/>
    </source>
</evidence>
<protein>
    <submittedName>
        <fullName evidence="1">Uncharacterized protein</fullName>
    </submittedName>
</protein>
<sequence>MKTSSMQVTSAALAQSAANKAFELFQDRKFRSLADFPNLPQTEQDRIFNELVLAGLVMIMLTLEAPDLRVTEELKKDFISIKDHVGWEYIQQLAGMGIEKKYLKDWEKLIKMRYEEYALDKLQAREATMEIESKEYGLTTEKMFRITLMLPVNTVAIGCHNHICRGKTDGRDELFKIIIKWLGKFYLEVRVPLEGGKIDWKSKTKAFIKRKLGI</sequence>
<dbReference type="EMBL" id="LCOA01000004">
    <property type="protein sequence ID" value="KKU70154.1"/>
    <property type="molecule type" value="Genomic_DNA"/>
</dbReference>
<accession>A0A0G1SKZ6</accession>
<reference evidence="1 2" key="1">
    <citation type="journal article" date="2015" name="Nature">
        <title>rRNA introns, odd ribosomes, and small enigmatic genomes across a large radiation of phyla.</title>
        <authorList>
            <person name="Brown C.T."/>
            <person name="Hug L.A."/>
            <person name="Thomas B.C."/>
            <person name="Sharon I."/>
            <person name="Castelle C.J."/>
            <person name="Singh A."/>
            <person name="Wilkins M.J."/>
            <person name="Williams K.H."/>
            <person name="Banfield J.F."/>
        </authorList>
    </citation>
    <scope>NUCLEOTIDE SEQUENCE [LARGE SCALE GENOMIC DNA]</scope>
</reference>
<name>A0A0G1SKZ6_9BACT</name>
<dbReference type="Proteomes" id="UP000034565">
    <property type="component" value="Unassembled WGS sequence"/>
</dbReference>